<dbReference type="GO" id="GO:0046872">
    <property type="term" value="F:metal ion binding"/>
    <property type="evidence" value="ECO:0007669"/>
    <property type="project" value="UniProtKB-KW"/>
</dbReference>
<dbReference type="SUPFAM" id="SSF49299">
    <property type="entry name" value="PKD domain"/>
    <property type="match status" value="1"/>
</dbReference>
<dbReference type="PROSITE" id="PS51007">
    <property type="entry name" value="CYTC"/>
    <property type="match status" value="1"/>
</dbReference>
<dbReference type="InterPro" id="IPR035986">
    <property type="entry name" value="PKD_dom_sf"/>
</dbReference>
<dbReference type="EMBL" id="CP040710">
    <property type="protein sequence ID" value="QCW99444.1"/>
    <property type="molecule type" value="Genomic_DNA"/>
</dbReference>
<gene>
    <name evidence="9" type="ORF">FGM00_04715</name>
</gene>
<evidence type="ECO:0000256" key="2">
    <source>
        <dbReference type="ARBA" id="ARBA00022723"/>
    </source>
</evidence>
<dbReference type="Pfam" id="PF18962">
    <property type="entry name" value="Por_Secre_tail"/>
    <property type="match status" value="1"/>
</dbReference>
<name>A0A5B7SLI9_9FLAO</name>
<evidence type="ECO:0000256" key="6">
    <source>
        <dbReference type="SAM" id="MobiDB-lite"/>
    </source>
</evidence>
<proteinExistence type="predicted"/>
<dbReference type="KEGG" id="asag:FGM00_04715"/>
<feature type="domain" description="PKD" evidence="7">
    <location>
        <begin position="722"/>
        <end position="799"/>
    </location>
</feature>
<dbReference type="GO" id="GO:0009055">
    <property type="term" value="F:electron transfer activity"/>
    <property type="evidence" value="ECO:0007669"/>
    <property type="project" value="InterPro"/>
</dbReference>
<reference evidence="9 10" key="1">
    <citation type="submission" date="2019-05" db="EMBL/GenBank/DDBJ databases">
        <title>Genome sequencing of F202Z8.</title>
        <authorList>
            <person name="Kwon Y.M."/>
        </authorList>
    </citation>
    <scope>NUCLEOTIDE SEQUENCE [LARGE SCALE GENOMIC DNA]</scope>
    <source>
        <strain evidence="9 10">F202Z8</strain>
    </source>
</reference>
<evidence type="ECO:0000256" key="3">
    <source>
        <dbReference type="ARBA" id="ARBA00022729"/>
    </source>
</evidence>
<dbReference type="Pfam" id="PF18911">
    <property type="entry name" value="PKD_4"/>
    <property type="match status" value="1"/>
</dbReference>
<organism evidence="9 10">
    <name type="scientific">Aggregatimonas sangjinii</name>
    <dbReference type="NCBI Taxonomy" id="2583587"/>
    <lineage>
        <taxon>Bacteria</taxon>
        <taxon>Pseudomonadati</taxon>
        <taxon>Bacteroidota</taxon>
        <taxon>Flavobacteriia</taxon>
        <taxon>Flavobacteriales</taxon>
        <taxon>Flavobacteriaceae</taxon>
        <taxon>Aggregatimonas</taxon>
    </lineage>
</organism>
<dbReference type="OrthoDB" id="9808897at2"/>
<evidence type="ECO:0000259" key="8">
    <source>
        <dbReference type="PROSITE" id="PS51007"/>
    </source>
</evidence>
<dbReference type="Proteomes" id="UP000310017">
    <property type="component" value="Chromosome"/>
</dbReference>
<keyword evidence="2 5" id="KW-0479">Metal-binding</keyword>
<dbReference type="CDD" id="cd00146">
    <property type="entry name" value="PKD"/>
    <property type="match status" value="1"/>
</dbReference>
<dbReference type="AlphaFoldDB" id="A0A5B7SLI9"/>
<sequence length="901" mass="101401">MPVPKLSMYFIMAITYMAHSFMNGQGSITMPIEVLGQEGVAEKIDFLLEEPAEGSVLYLRCNNLSYDGKASYNLNGNGWVDFEDSHVIGKGAVYGGIDGGHHTIDLQIPVAPASLDTNNVIRFRFNFSDGISIGYRVLAFNILDSSGTALIPAETFIDANPNLDPIELPMDAATVAAGKSLWETAELWNSYKPDAKVIKAKCASCHATDGRDMKYFNYSNKSIIERSKFHKLTHEEGEQIASYIRSLDVPAPEQARPWNPPYQPGPGLDEKPVQEWAAGAGLDAVLENDEDMLPYLFPKGTSEDEIEKVLGIKSTLNMRELPVAIQFPDWKHWLPEVHPVDIWGELFEESYGYRAYSTLLEALETDGPDVLLANGRLLELLNRFNTDTHSFVGVRGPQPCKNNGTANSVGGLNGAPGYDCEDKSLAVMHWLAVKLWDIMQTYGLENISDQAYTYGEKYSWIGSNSSVFDLAPHRSANNSFNFKDQDRLVGAYTNTAWYQLELILNPVHRSPQNHKPIDWKYQMDHLYYNTRESGEMHSLRYLTTVAKMWQNLDMTGPDGLGDDNGPNKEGWWLHHVHPRRLYSAHGSFLAGNEALRREMLAHLDNIDYDLRRKVTKVLLADFVDKTLSYDPEEFPRETAEGPHQNTIDPKDYVPVDYDPNKGELFFDGGKVADQFYRLIPRLKNEVRLEPETVNRMVDWCKVMWPNGDWDQFKMDELQNQLPLPDITVVGDSLQINKEIVFSAEQSTDPDGTIVSYEWDMGDGVQYDETISAHIYSETGLYKVNLKVTDDDGETSGTSSFILILPEDFFDNDKEPESEATDMFIYPNPFNGGTLFISSSSDIYGAQIYSMEGKLMTNINLSGKPAEFSAPQLSAGIYLLKLQYLDDDTKTVTQKSLKIIVN</sequence>
<evidence type="ECO:0000256" key="5">
    <source>
        <dbReference type="PROSITE-ProRule" id="PRU00433"/>
    </source>
</evidence>
<evidence type="ECO:0000313" key="10">
    <source>
        <dbReference type="Proteomes" id="UP000310017"/>
    </source>
</evidence>
<protein>
    <submittedName>
        <fullName evidence="9">PKD domain-containing protein</fullName>
    </submittedName>
</protein>
<keyword evidence="4 5" id="KW-0408">Iron</keyword>
<accession>A0A5B7SLI9</accession>
<feature type="region of interest" description="Disordered" evidence="6">
    <location>
        <begin position="633"/>
        <end position="652"/>
    </location>
</feature>
<dbReference type="NCBIfam" id="TIGR04183">
    <property type="entry name" value="Por_Secre_tail"/>
    <property type="match status" value="1"/>
</dbReference>
<dbReference type="InterPro" id="IPR013783">
    <property type="entry name" value="Ig-like_fold"/>
</dbReference>
<dbReference type="RefSeq" id="WP_138851797.1">
    <property type="nucleotide sequence ID" value="NZ_CP040710.1"/>
</dbReference>
<keyword evidence="3" id="KW-0732">Signal</keyword>
<dbReference type="InterPro" id="IPR036909">
    <property type="entry name" value="Cyt_c-like_dom_sf"/>
</dbReference>
<dbReference type="InterPro" id="IPR022409">
    <property type="entry name" value="PKD/Chitinase_dom"/>
</dbReference>
<evidence type="ECO:0000259" key="7">
    <source>
        <dbReference type="PROSITE" id="PS50093"/>
    </source>
</evidence>
<dbReference type="SUPFAM" id="SSF46626">
    <property type="entry name" value="Cytochrome c"/>
    <property type="match status" value="1"/>
</dbReference>
<dbReference type="InterPro" id="IPR026444">
    <property type="entry name" value="Secre_tail"/>
</dbReference>
<dbReference type="PROSITE" id="PS50093">
    <property type="entry name" value="PKD"/>
    <property type="match status" value="1"/>
</dbReference>
<feature type="domain" description="Cytochrome c" evidence="8">
    <location>
        <begin position="173"/>
        <end position="317"/>
    </location>
</feature>
<evidence type="ECO:0000313" key="9">
    <source>
        <dbReference type="EMBL" id="QCW99444.1"/>
    </source>
</evidence>
<dbReference type="InterPro" id="IPR009056">
    <property type="entry name" value="Cyt_c-like_dom"/>
</dbReference>
<dbReference type="InterPro" id="IPR000601">
    <property type="entry name" value="PKD_dom"/>
</dbReference>
<keyword evidence="1 5" id="KW-0349">Heme</keyword>
<keyword evidence="10" id="KW-1185">Reference proteome</keyword>
<evidence type="ECO:0000256" key="1">
    <source>
        <dbReference type="ARBA" id="ARBA00022617"/>
    </source>
</evidence>
<dbReference type="SMART" id="SM00089">
    <property type="entry name" value="PKD"/>
    <property type="match status" value="1"/>
</dbReference>
<evidence type="ECO:0000256" key="4">
    <source>
        <dbReference type="ARBA" id="ARBA00023004"/>
    </source>
</evidence>
<dbReference type="GO" id="GO:0020037">
    <property type="term" value="F:heme binding"/>
    <property type="evidence" value="ECO:0007669"/>
    <property type="project" value="InterPro"/>
</dbReference>
<dbReference type="Gene3D" id="2.60.40.10">
    <property type="entry name" value="Immunoglobulins"/>
    <property type="match status" value="1"/>
</dbReference>